<feature type="transmembrane region" description="Helical" evidence="1">
    <location>
        <begin position="179"/>
        <end position="197"/>
    </location>
</feature>
<feature type="transmembrane region" description="Helical" evidence="1">
    <location>
        <begin position="115"/>
        <end position="140"/>
    </location>
</feature>
<protein>
    <recommendedName>
        <fullName evidence="4">DUF4386 domain-containing protein</fullName>
    </recommendedName>
</protein>
<accession>A0A2T1C6N1</accession>
<comment type="caution">
    <text evidence="2">The sequence shown here is derived from an EMBL/GenBank/DDBJ whole genome shotgun (WGS) entry which is preliminary data.</text>
</comment>
<keyword evidence="1" id="KW-0812">Transmembrane</keyword>
<feature type="transmembrane region" description="Helical" evidence="1">
    <location>
        <begin position="232"/>
        <end position="253"/>
    </location>
</feature>
<proteinExistence type="predicted"/>
<dbReference type="OrthoDB" id="3688573at2"/>
<gene>
    <name evidence="2" type="ORF">C7B64_06105</name>
</gene>
<dbReference type="EMBL" id="PVWJ01000021">
    <property type="protein sequence ID" value="PSB03935.1"/>
    <property type="molecule type" value="Genomic_DNA"/>
</dbReference>
<sequence>MSISFLTLTVCESLWWFGIENKVNLMSTSSSFYRNTGILLIVEGLLMFLPVAILGAAINWPVSLGDPANVMLPRLVDNSLAVTIGYSIYLIYSVLFFPVALLTSQIVTGKQVNRIWFYLGTGLGIASTIGRTLGIIRWLVAMPALAKVYVDPATSDATKEAIAVVYKALNDYGGSIGEVLGVSLFTALWLITVAIAIRQARILPNWIGWFALVAASLLLVQLVELFGVDLGAYISVSVSMLQIWFLATGIVIWRRARTLTQRQMVAVEASSLQ</sequence>
<evidence type="ECO:0000313" key="2">
    <source>
        <dbReference type="EMBL" id="PSB03935.1"/>
    </source>
</evidence>
<name>A0A2T1C6N1_9CYAN</name>
<reference evidence="2 3" key="1">
    <citation type="submission" date="2018-02" db="EMBL/GenBank/DDBJ databases">
        <authorList>
            <person name="Cohen D.B."/>
            <person name="Kent A.D."/>
        </authorList>
    </citation>
    <scope>NUCLEOTIDE SEQUENCE [LARGE SCALE GENOMIC DNA]</scope>
    <source>
        <strain evidence="2 3">CCAP 1448/3</strain>
    </source>
</reference>
<dbReference type="AlphaFoldDB" id="A0A2T1C6N1"/>
<dbReference type="Pfam" id="PF14329">
    <property type="entry name" value="DUF4386"/>
    <property type="match status" value="1"/>
</dbReference>
<feature type="transmembrane region" description="Helical" evidence="1">
    <location>
        <begin position="80"/>
        <end position="103"/>
    </location>
</feature>
<evidence type="ECO:0008006" key="4">
    <source>
        <dbReference type="Google" id="ProtNLM"/>
    </source>
</evidence>
<keyword evidence="3" id="KW-1185">Reference proteome</keyword>
<organism evidence="2 3">
    <name type="scientific">Merismopedia glauca CCAP 1448/3</name>
    <dbReference type="NCBI Taxonomy" id="1296344"/>
    <lineage>
        <taxon>Bacteria</taxon>
        <taxon>Bacillati</taxon>
        <taxon>Cyanobacteriota</taxon>
        <taxon>Cyanophyceae</taxon>
        <taxon>Synechococcales</taxon>
        <taxon>Merismopediaceae</taxon>
        <taxon>Merismopedia</taxon>
    </lineage>
</organism>
<evidence type="ECO:0000313" key="3">
    <source>
        <dbReference type="Proteomes" id="UP000238762"/>
    </source>
</evidence>
<dbReference type="InterPro" id="IPR025495">
    <property type="entry name" value="DUF4386"/>
</dbReference>
<reference evidence="2 3" key="2">
    <citation type="submission" date="2018-03" db="EMBL/GenBank/DDBJ databases">
        <title>The ancient ancestry and fast evolution of plastids.</title>
        <authorList>
            <person name="Moore K.R."/>
            <person name="Magnabosco C."/>
            <person name="Momper L."/>
            <person name="Gold D.A."/>
            <person name="Bosak T."/>
            <person name="Fournier G.P."/>
        </authorList>
    </citation>
    <scope>NUCLEOTIDE SEQUENCE [LARGE SCALE GENOMIC DNA]</scope>
    <source>
        <strain evidence="2 3">CCAP 1448/3</strain>
    </source>
</reference>
<evidence type="ECO:0000256" key="1">
    <source>
        <dbReference type="SAM" id="Phobius"/>
    </source>
</evidence>
<dbReference type="Proteomes" id="UP000238762">
    <property type="component" value="Unassembled WGS sequence"/>
</dbReference>
<keyword evidence="1" id="KW-0472">Membrane</keyword>
<feature type="transmembrane region" description="Helical" evidence="1">
    <location>
        <begin position="38"/>
        <end position="60"/>
    </location>
</feature>
<feature type="transmembrane region" description="Helical" evidence="1">
    <location>
        <begin position="206"/>
        <end position="226"/>
    </location>
</feature>
<keyword evidence="1" id="KW-1133">Transmembrane helix</keyword>